<organism evidence="1 2">
    <name type="scientific">Hibiscus sabdariffa</name>
    <name type="common">roselle</name>
    <dbReference type="NCBI Taxonomy" id="183260"/>
    <lineage>
        <taxon>Eukaryota</taxon>
        <taxon>Viridiplantae</taxon>
        <taxon>Streptophyta</taxon>
        <taxon>Embryophyta</taxon>
        <taxon>Tracheophyta</taxon>
        <taxon>Spermatophyta</taxon>
        <taxon>Magnoliopsida</taxon>
        <taxon>eudicotyledons</taxon>
        <taxon>Gunneridae</taxon>
        <taxon>Pentapetalae</taxon>
        <taxon>rosids</taxon>
        <taxon>malvids</taxon>
        <taxon>Malvales</taxon>
        <taxon>Malvaceae</taxon>
        <taxon>Malvoideae</taxon>
        <taxon>Hibiscus</taxon>
    </lineage>
</organism>
<gene>
    <name evidence="1" type="ORF">V6N12_042636</name>
</gene>
<evidence type="ECO:0000313" key="2">
    <source>
        <dbReference type="Proteomes" id="UP001472677"/>
    </source>
</evidence>
<sequence length="106" mass="11546">MTKRGFCGSGRRTVETGATDITSCMPVNPVSYAHYPNTGLSPAVSLLLVKPSAGMEITVDAYQQFSGITGLIPPEQGRLTNGSPEHCMFDMYLVVLMYEMVDSHRD</sequence>
<accession>A0ABR1ZBP9</accession>
<reference evidence="1 2" key="1">
    <citation type="journal article" date="2024" name="G3 (Bethesda)">
        <title>Genome assembly of Hibiscus sabdariffa L. provides insights into metabolisms of medicinal natural products.</title>
        <authorList>
            <person name="Kim T."/>
        </authorList>
    </citation>
    <scope>NUCLEOTIDE SEQUENCE [LARGE SCALE GENOMIC DNA]</scope>
    <source>
        <strain evidence="1">TK-2024</strain>
        <tissue evidence="1">Old leaves</tissue>
    </source>
</reference>
<proteinExistence type="predicted"/>
<name>A0ABR1ZBP9_9ROSI</name>
<evidence type="ECO:0000313" key="1">
    <source>
        <dbReference type="EMBL" id="KAK8477683.1"/>
    </source>
</evidence>
<comment type="caution">
    <text evidence="1">The sequence shown here is derived from an EMBL/GenBank/DDBJ whole genome shotgun (WGS) entry which is preliminary data.</text>
</comment>
<dbReference type="EMBL" id="JBBPBM010002511">
    <property type="protein sequence ID" value="KAK8477683.1"/>
    <property type="molecule type" value="Genomic_DNA"/>
</dbReference>
<protein>
    <submittedName>
        <fullName evidence="1">Uncharacterized protein</fullName>
    </submittedName>
</protein>
<dbReference type="Proteomes" id="UP001472677">
    <property type="component" value="Unassembled WGS sequence"/>
</dbReference>
<keyword evidence="2" id="KW-1185">Reference proteome</keyword>